<feature type="transmembrane region" description="Helical" evidence="1">
    <location>
        <begin position="27"/>
        <end position="47"/>
    </location>
</feature>
<keyword evidence="1" id="KW-1133">Transmembrane helix</keyword>
<gene>
    <name evidence="2" type="ORF">CWATWH0401_1925</name>
</gene>
<keyword evidence="1" id="KW-0472">Membrane</keyword>
<evidence type="ECO:0000313" key="2">
    <source>
        <dbReference type="EMBL" id="CCQ60127.1"/>
    </source>
</evidence>
<dbReference type="AlphaFoldDB" id="T2J6J7"/>
<evidence type="ECO:0000256" key="1">
    <source>
        <dbReference type="SAM" id="Phobius"/>
    </source>
</evidence>
<name>T2J6J7_CROWT</name>
<accession>T2J6J7</accession>
<comment type="caution">
    <text evidence="2">The sequence shown here is derived from an EMBL/GenBank/DDBJ whole genome shotgun (WGS) entry which is preliminary data.</text>
</comment>
<dbReference type="Proteomes" id="UP000018198">
    <property type="component" value="Unassembled WGS sequence"/>
</dbReference>
<evidence type="ECO:0000313" key="3">
    <source>
        <dbReference type="Proteomes" id="UP000018198"/>
    </source>
</evidence>
<dbReference type="EMBL" id="CAQM01000092">
    <property type="protein sequence ID" value="CCQ60127.1"/>
    <property type="molecule type" value="Genomic_DNA"/>
</dbReference>
<reference evidence="2 3" key="1">
    <citation type="submission" date="2013-01" db="EMBL/GenBank/DDBJ databases">
        <authorList>
            <person name="Bench S."/>
        </authorList>
    </citation>
    <scope>NUCLEOTIDE SEQUENCE [LARGE SCALE GENOMIC DNA]</scope>
    <source>
        <strain evidence="2 3">WH 0401</strain>
    </source>
</reference>
<organism evidence="2 3">
    <name type="scientific">Crocosphaera watsonii WH 0401</name>
    <dbReference type="NCBI Taxonomy" id="555881"/>
    <lineage>
        <taxon>Bacteria</taxon>
        <taxon>Bacillati</taxon>
        <taxon>Cyanobacteriota</taxon>
        <taxon>Cyanophyceae</taxon>
        <taxon>Oscillatoriophycideae</taxon>
        <taxon>Chroococcales</taxon>
        <taxon>Aphanothecaceae</taxon>
        <taxon>Crocosphaera</taxon>
    </lineage>
</organism>
<proteinExistence type="predicted"/>
<keyword evidence="1" id="KW-0812">Transmembrane</keyword>
<sequence length="48" mass="5540">MFLISVGAVIHVYSASGGQEKYRERLMKIIVLGWVMPSFWLYCFALMP</sequence>
<reference evidence="2 3" key="2">
    <citation type="submission" date="2013-09" db="EMBL/GenBank/DDBJ databases">
        <title>Whole genome comparison of six Crocosphaera watsonii strains with differing phenotypes.</title>
        <authorList>
            <person name="Bench S.R."/>
            <person name="Heller P."/>
            <person name="Frank I."/>
            <person name="Arciniega M."/>
            <person name="Shilova I.N."/>
            <person name="Zehr J.P."/>
        </authorList>
    </citation>
    <scope>NUCLEOTIDE SEQUENCE [LARGE SCALE GENOMIC DNA]</scope>
    <source>
        <strain evidence="2 3">WH 0401</strain>
    </source>
</reference>
<protein>
    <submittedName>
        <fullName evidence="2">Uncharacterized protein</fullName>
    </submittedName>
</protein>